<reference evidence="3 4" key="1">
    <citation type="submission" date="2015-07" db="EMBL/GenBank/DDBJ databases">
        <title>Genome sequence of Ornatilinea apprima DSM 23815.</title>
        <authorList>
            <person name="Hemp J."/>
            <person name="Ward L.M."/>
            <person name="Pace L.A."/>
            <person name="Fischer W.W."/>
        </authorList>
    </citation>
    <scope>NUCLEOTIDE SEQUENCE [LARGE SCALE GENOMIC DNA]</scope>
    <source>
        <strain evidence="3 4">P3M-1</strain>
    </source>
</reference>
<dbReference type="EMBL" id="LGCL01000021">
    <property type="protein sequence ID" value="KPL77835.1"/>
    <property type="molecule type" value="Genomic_DNA"/>
</dbReference>
<keyword evidence="4" id="KW-1185">Reference proteome</keyword>
<organism evidence="3 4">
    <name type="scientific">Ornatilinea apprima</name>
    <dbReference type="NCBI Taxonomy" id="1134406"/>
    <lineage>
        <taxon>Bacteria</taxon>
        <taxon>Bacillati</taxon>
        <taxon>Chloroflexota</taxon>
        <taxon>Anaerolineae</taxon>
        <taxon>Anaerolineales</taxon>
        <taxon>Anaerolineaceae</taxon>
        <taxon>Ornatilinea</taxon>
    </lineage>
</organism>
<dbReference type="SUPFAM" id="SSF53850">
    <property type="entry name" value="Periplasmic binding protein-like II"/>
    <property type="match status" value="1"/>
</dbReference>
<proteinExistence type="inferred from homology"/>
<dbReference type="Proteomes" id="UP000050417">
    <property type="component" value="Unassembled WGS sequence"/>
</dbReference>
<name>A0A0P6XWK5_9CHLR</name>
<dbReference type="AlphaFoldDB" id="A0A0P6XWK5"/>
<evidence type="ECO:0000313" key="4">
    <source>
        <dbReference type="Proteomes" id="UP000050417"/>
    </source>
</evidence>
<evidence type="ECO:0000259" key="2">
    <source>
        <dbReference type="SMART" id="SM00854"/>
    </source>
</evidence>
<evidence type="ECO:0000313" key="3">
    <source>
        <dbReference type="EMBL" id="KPL77835.1"/>
    </source>
</evidence>
<dbReference type="STRING" id="1134406.ADN00_08090"/>
<dbReference type="Gene3D" id="3.40.190.10">
    <property type="entry name" value="Periplasmic binding protein-like II"/>
    <property type="match status" value="1"/>
</dbReference>
<dbReference type="InterPro" id="IPR052169">
    <property type="entry name" value="CW_Biosynth-Accessory"/>
</dbReference>
<dbReference type="SUPFAM" id="SSF56300">
    <property type="entry name" value="Metallo-dependent phosphatases"/>
    <property type="match status" value="1"/>
</dbReference>
<dbReference type="InterPro" id="IPR029052">
    <property type="entry name" value="Metallo-depent_PP-like"/>
</dbReference>
<comment type="caution">
    <text evidence="3">The sequence shown here is derived from an EMBL/GenBank/DDBJ whole genome shotgun (WGS) entry which is preliminary data.</text>
</comment>
<comment type="similarity">
    <text evidence="1">Belongs to the CapA family.</text>
</comment>
<evidence type="ECO:0000256" key="1">
    <source>
        <dbReference type="ARBA" id="ARBA00005662"/>
    </source>
</evidence>
<sequence>MWLWVGCLTGCAPQPGEPLSAPTEPVVAAPLPAATESAETSPLRVWVDAQTPPEVSALLVGKPGFETTTAAGEADAMLTVLPRGEGVEIANRVFALTAAFPTIADELALEALKDIWRGSASSGETVIFTTEEGLLAFNQIWGEAGPSSVQQVDGQEEMISMLWETSGSLGLVPFEALDPRLKVLAVDGMNPLDKGLNSEAYPLVIRYGLLENPGAARSAQVTWPQPPVITNRDENRLTSVLLTGTTALSRTTAFVMEEKGITYPARDIRKWLTSADITHISNEVPLFTGCPPAVPLREEARFCSDPRYIELLEYSGVDVIELTGNHLLDWGPEAFLDTLALYDEKGYAYYGGGINPQAGREPLLLEENGNKIAFLGCNAVGPQQVWATDTQPGPAECNLDEMESEIRRLKNEGYVVIATFQHFELDEYKPQSSQRIDFQRAARAGADIVSGSQAHSPQSMTLIGRRFIHYGLGNLFFDQMFAGYDREFLDLHFVYDGRYISTRLYTARLEDAARPRPMTSKERSELLSAVFQAADWSFYAEE</sequence>
<dbReference type="SMART" id="SM00854">
    <property type="entry name" value="PGA_cap"/>
    <property type="match status" value="1"/>
</dbReference>
<dbReference type="Pfam" id="PF09587">
    <property type="entry name" value="PGA_cap"/>
    <property type="match status" value="1"/>
</dbReference>
<protein>
    <recommendedName>
        <fullName evidence="2">Capsule synthesis protein CapA domain-containing protein</fullName>
    </recommendedName>
</protein>
<dbReference type="Gene3D" id="3.60.21.10">
    <property type="match status" value="1"/>
</dbReference>
<dbReference type="PANTHER" id="PTHR33393">
    <property type="entry name" value="POLYGLUTAMINE SYNTHESIS ACCESSORY PROTEIN RV0574C-RELATED"/>
    <property type="match status" value="1"/>
</dbReference>
<gene>
    <name evidence="3" type="ORF">ADN00_08090</name>
</gene>
<dbReference type="PANTHER" id="PTHR33393:SF13">
    <property type="entry name" value="PGA BIOSYNTHESIS PROTEIN CAPA"/>
    <property type="match status" value="1"/>
</dbReference>
<dbReference type="InterPro" id="IPR019079">
    <property type="entry name" value="Capsule_synth_CapA"/>
</dbReference>
<accession>A0A0P6XWK5</accession>
<feature type="domain" description="Capsule synthesis protein CapA" evidence="2">
    <location>
        <begin position="239"/>
        <end position="479"/>
    </location>
</feature>